<evidence type="ECO:0000313" key="3">
    <source>
        <dbReference type="Proteomes" id="UP000571950"/>
    </source>
</evidence>
<keyword evidence="2" id="KW-0238">DNA-binding</keyword>
<evidence type="ECO:0000313" key="2">
    <source>
        <dbReference type="EMBL" id="MBB3924786.1"/>
    </source>
</evidence>
<sequence>MAQDAPSQGDPAPSLPAGPLFAGPVKHSITISGHQTSISLEPLFWHALRRAATEEGLALNALVARIDEERIEALTRAATETHPPANLASAIRSWLWARYCGS</sequence>
<dbReference type="RefSeq" id="WP_284278712.1">
    <property type="nucleotide sequence ID" value="NZ_BSPS01000099.1"/>
</dbReference>
<dbReference type="Proteomes" id="UP000571950">
    <property type="component" value="Unassembled WGS sequence"/>
</dbReference>
<organism evidence="2 3">
    <name type="scientific">Sphingobium jiangsuense</name>
    <dbReference type="NCBI Taxonomy" id="870476"/>
    <lineage>
        <taxon>Bacteria</taxon>
        <taxon>Pseudomonadati</taxon>
        <taxon>Pseudomonadota</taxon>
        <taxon>Alphaproteobacteria</taxon>
        <taxon>Sphingomonadales</taxon>
        <taxon>Sphingomonadaceae</taxon>
        <taxon>Sphingobium</taxon>
    </lineage>
</organism>
<dbReference type="AlphaFoldDB" id="A0A7W6BGV7"/>
<evidence type="ECO:0000259" key="1">
    <source>
        <dbReference type="Pfam" id="PF13467"/>
    </source>
</evidence>
<dbReference type="Pfam" id="PF13467">
    <property type="entry name" value="RHH_4"/>
    <property type="match status" value="1"/>
</dbReference>
<keyword evidence="3" id="KW-1185">Reference proteome</keyword>
<reference evidence="2 3" key="1">
    <citation type="submission" date="2020-08" db="EMBL/GenBank/DDBJ databases">
        <title>Genomic Encyclopedia of Type Strains, Phase IV (KMG-IV): sequencing the most valuable type-strain genomes for metagenomic binning, comparative biology and taxonomic classification.</title>
        <authorList>
            <person name="Goeker M."/>
        </authorList>
    </citation>
    <scope>NUCLEOTIDE SEQUENCE [LARGE SCALE GENOMIC DNA]</scope>
    <source>
        <strain evidence="2 3">DSM 26189</strain>
    </source>
</reference>
<feature type="domain" description="Ribbon-helix-helix" evidence="1">
    <location>
        <begin position="24"/>
        <end position="97"/>
    </location>
</feature>
<proteinExistence type="predicted"/>
<accession>A0A7W6BGV7</accession>
<protein>
    <submittedName>
        <fullName evidence="2">Putative DNA-binding ribbon-helix-helix protein</fullName>
    </submittedName>
</protein>
<dbReference type="InterPro" id="IPR038268">
    <property type="entry name" value="RHH_sf"/>
</dbReference>
<name>A0A7W6BGV7_9SPHN</name>
<dbReference type="InterPro" id="IPR027373">
    <property type="entry name" value="RHH_dom"/>
</dbReference>
<dbReference type="GO" id="GO:0003677">
    <property type="term" value="F:DNA binding"/>
    <property type="evidence" value="ECO:0007669"/>
    <property type="project" value="UniProtKB-KW"/>
</dbReference>
<comment type="caution">
    <text evidence="2">The sequence shown here is derived from an EMBL/GenBank/DDBJ whole genome shotgun (WGS) entry which is preliminary data.</text>
</comment>
<gene>
    <name evidence="2" type="ORF">GGR43_000487</name>
</gene>
<dbReference type="Gene3D" id="1.10.3990.20">
    <property type="entry name" value="protein bp1543"/>
    <property type="match status" value="1"/>
</dbReference>
<dbReference type="EMBL" id="JACIDT010000002">
    <property type="protein sequence ID" value="MBB3924786.1"/>
    <property type="molecule type" value="Genomic_DNA"/>
</dbReference>